<dbReference type="GO" id="GO:0005634">
    <property type="term" value="C:nucleus"/>
    <property type="evidence" value="ECO:0007669"/>
    <property type="project" value="UniProtKB-SubCell"/>
</dbReference>
<organism evidence="9 10">
    <name type="scientific">Dioszegia hungarica</name>
    <dbReference type="NCBI Taxonomy" id="4972"/>
    <lineage>
        <taxon>Eukaryota</taxon>
        <taxon>Fungi</taxon>
        <taxon>Dikarya</taxon>
        <taxon>Basidiomycota</taxon>
        <taxon>Agaricomycotina</taxon>
        <taxon>Tremellomycetes</taxon>
        <taxon>Tremellales</taxon>
        <taxon>Bulleribasidiaceae</taxon>
        <taxon>Dioszegia</taxon>
    </lineage>
</organism>
<name>A0AA38LYP0_9TREE</name>
<protein>
    <submittedName>
        <fullName evidence="9">C3HC zinc finger-like-domain-containing protein</fullName>
    </submittedName>
</protein>
<dbReference type="Proteomes" id="UP001164286">
    <property type="component" value="Unassembled WGS sequence"/>
</dbReference>
<evidence type="ECO:0000313" key="9">
    <source>
        <dbReference type="EMBL" id="KAI9639164.1"/>
    </source>
</evidence>
<proteinExistence type="predicted"/>
<keyword evidence="2" id="KW-0479">Metal-binding</keyword>
<reference evidence="9" key="1">
    <citation type="journal article" date="2022" name="G3 (Bethesda)">
        <title>High quality genome of the basidiomycete yeast Dioszegia hungarica PDD-24b-2 isolated from cloud water.</title>
        <authorList>
            <person name="Jarrige D."/>
            <person name="Haridas S."/>
            <person name="Bleykasten-Grosshans C."/>
            <person name="Joly M."/>
            <person name="Nadalig T."/>
            <person name="Sancelme M."/>
            <person name="Vuilleumier S."/>
            <person name="Grigoriev I.V."/>
            <person name="Amato P."/>
            <person name="Bringel F."/>
        </authorList>
    </citation>
    <scope>NUCLEOTIDE SEQUENCE</scope>
    <source>
        <strain evidence="9">PDD-24b-2</strain>
    </source>
</reference>
<keyword evidence="4" id="KW-0862">Zinc</keyword>
<accession>A0AA38LYP0</accession>
<evidence type="ECO:0000256" key="5">
    <source>
        <dbReference type="ARBA" id="ARBA00023242"/>
    </source>
</evidence>
<gene>
    <name evidence="9" type="ORF">MKK02DRAFT_39457</name>
</gene>
<comment type="caution">
    <text evidence="9">The sequence shown here is derived from an EMBL/GenBank/DDBJ whole genome shotgun (WGS) entry which is preliminary data.</text>
</comment>
<evidence type="ECO:0000256" key="4">
    <source>
        <dbReference type="ARBA" id="ARBA00022833"/>
    </source>
</evidence>
<dbReference type="EMBL" id="JAKWFO010000001">
    <property type="protein sequence ID" value="KAI9639164.1"/>
    <property type="molecule type" value="Genomic_DNA"/>
</dbReference>
<dbReference type="InterPro" id="IPR012935">
    <property type="entry name" value="NuBaID_N"/>
</dbReference>
<dbReference type="PANTHER" id="PTHR15835:SF6">
    <property type="entry name" value="ZINC FINGER C3HC-TYPE PROTEIN 1"/>
    <property type="match status" value="1"/>
</dbReference>
<dbReference type="InterPro" id="IPR013909">
    <property type="entry name" value="NuBaID_C"/>
</dbReference>
<evidence type="ECO:0000256" key="2">
    <source>
        <dbReference type="ARBA" id="ARBA00022723"/>
    </source>
</evidence>
<evidence type="ECO:0000259" key="8">
    <source>
        <dbReference type="Pfam" id="PF08600"/>
    </source>
</evidence>
<dbReference type="AlphaFoldDB" id="A0AA38LYP0"/>
<feature type="region of interest" description="Disordered" evidence="6">
    <location>
        <begin position="20"/>
        <end position="44"/>
    </location>
</feature>
<feature type="domain" description="C3HC-type" evidence="7">
    <location>
        <begin position="116"/>
        <end position="234"/>
    </location>
</feature>
<sequence>MSDTADEDLRDVFKLLYDEDDWSSGDDEAYAKNPEAGPAEPEVEQVEVELEGTSTTERHLERYSRKRLIDGLNDLLNPNIKRQRVYSPKTVASSSSIPCTSSFPSLPPPSTYAPFSPLPLLSRLRTFEPATYSPSIPSPLDPVQAALHGWTNGARDTLSCGVCSARWELCGVAEIPEEKIRVEVARRMQAGLVNRHRKDCSWRVRRSPESLYGQLRRLLHPPTTSNIQSLAAGLERECVAKANSEFRRSSPLSITEISNLVTRIDTRLHSTAPANMEPIESSTSITHHVSSFAAVLAVFCWYPFHPNGPAHTLSDEAGSRRTDMVQCRLCERRIGLWAHRNSFGGRSGLEWTKGRTFDVLEEHLAWCPVRETIQGKGWWEDLALLKEKEKGDSAGTKGWITLSGKMEVKPWRRARIVEM</sequence>
<evidence type="ECO:0000259" key="7">
    <source>
        <dbReference type="Pfam" id="PF07967"/>
    </source>
</evidence>
<feature type="domain" description="NuBaID C-terminal" evidence="8">
    <location>
        <begin position="293"/>
        <end position="409"/>
    </location>
</feature>
<dbReference type="Pfam" id="PF07967">
    <property type="entry name" value="zf-C3HC"/>
    <property type="match status" value="1"/>
</dbReference>
<dbReference type="GeneID" id="77729806"/>
<dbReference type="RefSeq" id="XP_052948941.1">
    <property type="nucleotide sequence ID" value="XM_053090601.1"/>
</dbReference>
<keyword evidence="5" id="KW-0539">Nucleus</keyword>
<dbReference type="PANTHER" id="PTHR15835">
    <property type="entry name" value="NUCLEAR-INTERACTING PARTNER OF ALK"/>
    <property type="match status" value="1"/>
</dbReference>
<comment type="subcellular location">
    <subcellularLocation>
        <location evidence="1">Nucleus</location>
    </subcellularLocation>
</comment>
<evidence type="ECO:0000313" key="10">
    <source>
        <dbReference type="Proteomes" id="UP001164286"/>
    </source>
</evidence>
<evidence type="ECO:0000256" key="1">
    <source>
        <dbReference type="ARBA" id="ARBA00004123"/>
    </source>
</evidence>
<dbReference type="GO" id="GO:0008270">
    <property type="term" value="F:zinc ion binding"/>
    <property type="evidence" value="ECO:0007669"/>
    <property type="project" value="UniProtKB-KW"/>
</dbReference>
<evidence type="ECO:0000256" key="6">
    <source>
        <dbReference type="SAM" id="MobiDB-lite"/>
    </source>
</evidence>
<dbReference type="Pfam" id="PF08600">
    <property type="entry name" value="NuBaID_C"/>
    <property type="match status" value="1"/>
</dbReference>
<keyword evidence="3" id="KW-0863">Zinc-finger</keyword>
<evidence type="ECO:0000256" key="3">
    <source>
        <dbReference type="ARBA" id="ARBA00022771"/>
    </source>
</evidence>
<keyword evidence="10" id="KW-1185">Reference proteome</keyword>